<dbReference type="PROSITE" id="PS00438">
    <property type="entry name" value="CATALASE_2"/>
    <property type="match status" value="1"/>
</dbReference>
<evidence type="ECO:0000256" key="12">
    <source>
        <dbReference type="SAM" id="MobiDB-lite"/>
    </source>
</evidence>
<dbReference type="InterPro" id="IPR041399">
    <property type="entry name" value="Catalase_large_C"/>
</dbReference>
<dbReference type="EC" id="1.11.1.6" evidence="3 10"/>
<keyword evidence="9 10" id="KW-0376">Hydrogen peroxide</keyword>
<dbReference type="InterPro" id="IPR010582">
    <property type="entry name" value="Catalase_immune_responsive"/>
</dbReference>
<dbReference type="PANTHER" id="PTHR42821:SF1">
    <property type="entry name" value="CATALASE-B"/>
    <property type="match status" value="1"/>
</dbReference>
<evidence type="ECO:0000256" key="3">
    <source>
        <dbReference type="ARBA" id="ARBA00012314"/>
    </source>
</evidence>
<comment type="caution">
    <text evidence="14">The sequence shown here is derived from an EMBL/GenBank/DDBJ whole genome shotgun (WGS) entry which is preliminary data.</text>
</comment>
<dbReference type="InterPro" id="IPR024712">
    <property type="entry name" value="Catalase_clade2"/>
</dbReference>
<evidence type="ECO:0000259" key="13">
    <source>
        <dbReference type="SMART" id="SM01060"/>
    </source>
</evidence>
<dbReference type="Pfam" id="PF18011">
    <property type="entry name" value="Catalase_C"/>
    <property type="match status" value="1"/>
</dbReference>
<dbReference type="Gene3D" id="2.40.180.10">
    <property type="entry name" value="Catalase core domain"/>
    <property type="match status" value="1"/>
</dbReference>
<keyword evidence="5 10" id="KW-0349">Heme</keyword>
<dbReference type="RefSeq" id="WP_201953269.1">
    <property type="nucleotide sequence ID" value="NZ_JAERRJ010000011.1"/>
</dbReference>
<protein>
    <recommendedName>
        <fullName evidence="3 10">Catalase</fullName>
        <ecNumber evidence="3 10">1.11.1.6</ecNumber>
    </recommendedName>
</protein>
<dbReference type="CDD" id="cd03132">
    <property type="entry name" value="GATase1_catalase"/>
    <property type="match status" value="1"/>
</dbReference>
<dbReference type="InterPro" id="IPR024708">
    <property type="entry name" value="Catalase_AS"/>
</dbReference>
<keyword evidence="7 10" id="KW-0560">Oxidoreductase</keyword>
<dbReference type="GO" id="GO:0004096">
    <property type="term" value="F:catalase activity"/>
    <property type="evidence" value="ECO:0007669"/>
    <property type="project" value="UniProtKB-EC"/>
</dbReference>
<reference evidence="14 15" key="1">
    <citation type="submission" date="2021-01" db="EMBL/GenBank/DDBJ databases">
        <title>WGS of actinomycetes isolated from Thailand.</title>
        <authorList>
            <person name="Thawai C."/>
        </authorList>
    </citation>
    <scope>NUCLEOTIDE SEQUENCE [LARGE SCALE GENOMIC DNA]</scope>
    <source>
        <strain evidence="14 15">LPG 2</strain>
    </source>
</reference>
<feature type="domain" description="Catalase core" evidence="13">
    <location>
        <begin position="25"/>
        <end position="414"/>
    </location>
</feature>
<comment type="cofactor">
    <cofactor evidence="1 10">
        <name>heme</name>
        <dbReference type="ChEBI" id="CHEBI:30413"/>
    </cofactor>
</comment>
<dbReference type="PIRSF" id="PIRSF038927">
    <property type="entry name" value="Catalase_clade2"/>
    <property type="match status" value="1"/>
</dbReference>
<feature type="compositionally biased region" description="Basic and acidic residues" evidence="12">
    <location>
        <begin position="1"/>
        <end position="23"/>
    </location>
</feature>
<comment type="similarity">
    <text evidence="2">Belongs to the catalase family. HPII subfamily.</text>
</comment>
<dbReference type="InterPro" id="IPR018028">
    <property type="entry name" value="Catalase"/>
</dbReference>
<dbReference type="Gene3D" id="1.20.1370.20">
    <property type="match status" value="1"/>
</dbReference>
<proteinExistence type="inferred from homology"/>
<dbReference type="Gene3D" id="3.40.50.880">
    <property type="match status" value="1"/>
</dbReference>
<dbReference type="Pfam" id="PF00199">
    <property type="entry name" value="Catalase"/>
    <property type="match status" value="1"/>
</dbReference>
<dbReference type="InterPro" id="IPR029062">
    <property type="entry name" value="Class_I_gatase-like"/>
</dbReference>
<comment type="function">
    <text evidence="10">Decomposes hydrogen peroxide into water and oxygen; serves to protect cells from the toxic effects of hydrogen peroxide.</text>
</comment>
<evidence type="ECO:0000256" key="2">
    <source>
        <dbReference type="ARBA" id="ARBA00010660"/>
    </source>
</evidence>
<evidence type="ECO:0000256" key="8">
    <source>
        <dbReference type="ARBA" id="ARBA00023004"/>
    </source>
</evidence>
<keyword evidence="15" id="KW-1185">Reference proteome</keyword>
<accession>A0ABS1MCG6</accession>
<keyword evidence="4 10" id="KW-0575">Peroxidase</keyword>
<evidence type="ECO:0000256" key="5">
    <source>
        <dbReference type="ARBA" id="ARBA00022617"/>
    </source>
</evidence>
<organism evidence="14 15">
    <name type="scientific">Nocardia acididurans</name>
    <dbReference type="NCBI Taxonomy" id="2802282"/>
    <lineage>
        <taxon>Bacteria</taxon>
        <taxon>Bacillati</taxon>
        <taxon>Actinomycetota</taxon>
        <taxon>Actinomycetes</taxon>
        <taxon>Mycobacteriales</taxon>
        <taxon>Nocardiaceae</taxon>
        <taxon>Nocardia</taxon>
    </lineage>
</organism>
<dbReference type="Proteomes" id="UP000602198">
    <property type="component" value="Unassembled WGS sequence"/>
</dbReference>
<evidence type="ECO:0000313" key="14">
    <source>
        <dbReference type="EMBL" id="MBL1078277.1"/>
    </source>
</evidence>
<evidence type="ECO:0000256" key="9">
    <source>
        <dbReference type="ARBA" id="ARBA00023324"/>
    </source>
</evidence>
<dbReference type="PANTHER" id="PTHR42821">
    <property type="entry name" value="CATALASE"/>
    <property type="match status" value="1"/>
</dbReference>
<evidence type="ECO:0000256" key="1">
    <source>
        <dbReference type="ARBA" id="ARBA00001971"/>
    </source>
</evidence>
<evidence type="ECO:0000313" key="15">
    <source>
        <dbReference type="Proteomes" id="UP000602198"/>
    </source>
</evidence>
<feature type="region of interest" description="Disordered" evidence="12">
    <location>
        <begin position="1"/>
        <end position="27"/>
    </location>
</feature>
<dbReference type="InterPro" id="IPR020835">
    <property type="entry name" value="Catalase_sf"/>
</dbReference>
<dbReference type="InterPro" id="IPR043156">
    <property type="entry name" value="Catalase_clade2_helical"/>
</dbReference>
<name>A0ABS1MCG6_9NOCA</name>
<comment type="catalytic activity">
    <reaction evidence="10 11">
        <text>2 H2O2 = O2 + 2 H2O</text>
        <dbReference type="Rhea" id="RHEA:20309"/>
        <dbReference type="ChEBI" id="CHEBI:15377"/>
        <dbReference type="ChEBI" id="CHEBI:15379"/>
        <dbReference type="ChEBI" id="CHEBI:16240"/>
        <dbReference type="EC" id="1.11.1.6"/>
    </reaction>
</comment>
<evidence type="ECO:0000256" key="4">
    <source>
        <dbReference type="ARBA" id="ARBA00022559"/>
    </source>
</evidence>
<sequence length="699" mass="76994">MTTDRDPKQEQLDAHRVDREHGRLTTQQGVRVDDTDNALRVGERGPTLLDDFHAREKITHFDHERIPERVVHARGAGAYGYFQPYDGWLAAHTVAEFLIEPDVRTPVFVRFSTVAGSRGSADTVRDVRGFATKFYTAQGNYDLVGNNFPVFFIQDGIKFPDFVHAVKPEPHNEIPQAASAHDTLWDFVAQQPETLHAILWLMSDRALPRSYRMMQGFGVHTFRLVNAAGKSTFVKFHWTPKLGVHSLIWDECQQIAGRDPDFNRRDLWDSIEAGQYPEWELGVQLIDEEHEHDFDFDLLDATKIVPEEQVPVRPVGRLVLDRNPDNFFAETEQVAFHTANLVPGIDFSDDPLLQLRNFSYLDTQLIRLGGPNFAQLPINRPVADVRNHQQDGYGQHAIPQGRASYIVNTLGGGCPALGDGGFRHYVREVSGTVIRKRAESFADHYSQPRMFWRSMSVPEADHIVDAFGFELGKVEVPVIRARVLEHLERVDPRLAARVAAKLGMPQPPSNGEAVQGPVSAALSQLTGSMDTIATRKVAVLVADGVDAAGVERLRSLLSEREAIAEVLAPHGGQVRGAEGGDLTVDRALPTTASVLYDAVIVAGGDEAAKALSANGFVLHFLLEAYKHGKPVGALGAGAAVLRGARLADDIPPYGHLTEADGVVLAGSDGADTLDDFVVTFAGLLARHRIWQRATDHVPA</sequence>
<dbReference type="SUPFAM" id="SSF52317">
    <property type="entry name" value="Class I glutamine amidotransferase-like"/>
    <property type="match status" value="1"/>
</dbReference>
<dbReference type="EMBL" id="JAERRJ010000011">
    <property type="protein sequence ID" value="MBL1078277.1"/>
    <property type="molecule type" value="Genomic_DNA"/>
</dbReference>
<dbReference type="InterPro" id="IPR011614">
    <property type="entry name" value="Catalase_core"/>
</dbReference>
<dbReference type="PRINTS" id="PR00067">
    <property type="entry name" value="CATALASE"/>
</dbReference>
<dbReference type="PROSITE" id="PS51402">
    <property type="entry name" value="CATALASE_3"/>
    <property type="match status" value="1"/>
</dbReference>
<evidence type="ECO:0000256" key="6">
    <source>
        <dbReference type="ARBA" id="ARBA00022723"/>
    </source>
</evidence>
<dbReference type="Pfam" id="PF06628">
    <property type="entry name" value="Catalase-rel"/>
    <property type="match status" value="1"/>
</dbReference>
<keyword evidence="6 10" id="KW-0479">Metal-binding</keyword>
<evidence type="ECO:0000256" key="10">
    <source>
        <dbReference type="PIRNR" id="PIRNR038927"/>
    </source>
</evidence>
<dbReference type="SUPFAM" id="SSF56634">
    <property type="entry name" value="Heme-dependent catalase-like"/>
    <property type="match status" value="1"/>
</dbReference>
<keyword evidence="8 10" id="KW-0408">Iron</keyword>
<evidence type="ECO:0000256" key="11">
    <source>
        <dbReference type="RuleBase" id="RU000498"/>
    </source>
</evidence>
<dbReference type="PROSITE" id="PS00437">
    <property type="entry name" value="CATALASE_1"/>
    <property type="match status" value="1"/>
</dbReference>
<dbReference type="InterPro" id="IPR002226">
    <property type="entry name" value="Catalase_haem_BS"/>
</dbReference>
<evidence type="ECO:0000256" key="7">
    <source>
        <dbReference type="ARBA" id="ARBA00023002"/>
    </source>
</evidence>
<gene>
    <name evidence="14" type="ORF">JK358_28105</name>
</gene>
<dbReference type="SMART" id="SM01060">
    <property type="entry name" value="Catalase"/>
    <property type="match status" value="1"/>
</dbReference>